<feature type="domain" description="HTH araC/xylS-type" evidence="4">
    <location>
        <begin position="232"/>
        <end position="333"/>
    </location>
</feature>
<accession>A0A7W7S0F1</accession>
<dbReference type="AlphaFoldDB" id="A0A7W7S0F1"/>
<dbReference type="Pfam" id="PF14525">
    <property type="entry name" value="AraC_binding_2"/>
    <property type="match status" value="1"/>
</dbReference>
<dbReference type="InterPro" id="IPR050204">
    <property type="entry name" value="AraC_XylS_family_regulators"/>
</dbReference>
<dbReference type="PANTHER" id="PTHR46796">
    <property type="entry name" value="HTH-TYPE TRANSCRIPTIONAL ACTIVATOR RHAS-RELATED"/>
    <property type="match status" value="1"/>
</dbReference>
<name>A0A7W7S0F1_9ACTN</name>
<keyword evidence="1" id="KW-0805">Transcription regulation</keyword>
<proteinExistence type="predicted"/>
<evidence type="ECO:0000313" key="6">
    <source>
        <dbReference type="Proteomes" id="UP000534286"/>
    </source>
</evidence>
<reference evidence="5 6" key="1">
    <citation type="submission" date="2020-08" db="EMBL/GenBank/DDBJ databases">
        <title>Sequencing the genomes of 1000 actinobacteria strains.</title>
        <authorList>
            <person name="Klenk H.-P."/>
        </authorList>
    </citation>
    <scope>NUCLEOTIDE SEQUENCE [LARGE SCALE GENOMIC DNA]</scope>
    <source>
        <strain evidence="5 6">DSM 43023</strain>
    </source>
</reference>
<protein>
    <submittedName>
        <fullName evidence="5">AraC-like DNA-binding protein</fullName>
    </submittedName>
</protein>
<keyword evidence="6" id="KW-1185">Reference proteome</keyword>
<evidence type="ECO:0000313" key="5">
    <source>
        <dbReference type="EMBL" id="MBB4941598.1"/>
    </source>
</evidence>
<dbReference type="InterPro" id="IPR035418">
    <property type="entry name" value="AraC-bd_2"/>
</dbReference>
<comment type="caution">
    <text evidence="5">The sequence shown here is derived from an EMBL/GenBank/DDBJ whole genome shotgun (WGS) entry which is preliminary data.</text>
</comment>
<dbReference type="PRINTS" id="PR00032">
    <property type="entry name" value="HTHARAC"/>
</dbReference>
<dbReference type="EMBL" id="JACHJU010000002">
    <property type="protein sequence ID" value="MBB4941598.1"/>
    <property type="molecule type" value="Genomic_DNA"/>
</dbReference>
<dbReference type="SUPFAM" id="SSF46689">
    <property type="entry name" value="Homeodomain-like"/>
    <property type="match status" value="1"/>
</dbReference>
<keyword evidence="3" id="KW-0804">Transcription</keyword>
<dbReference type="InterPro" id="IPR018060">
    <property type="entry name" value="HTH_AraC"/>
</dbReference>
<dbReference type="Pfam" id="PF12833">
    <property type="entry name" value="HTH_18"/>
    <property type="match status" value="1"/>
</dbReference>
<dbReference type="PROSITE" id="PS01124">
    <property type="entry name" value="HTH_ARAC_FAMILY_2"/>
    <property type="match status" value="1"/>
</dbReference>
<dbReference type="GO" id="GO:0003700">
    <property type="term" value="F:DNA-binding transcription factor activity"/>
    <property type="evidence" value="ECO:0007669"/>
    <property type="project" value="InterPro"/>
</dbReference>
<dbReference type="PANTHER" id="PTHR46796:SF6">
    <property type="entry name" value="ARAC SUBFAMILY"/>
    <property type="match status" value="1"/>
</dbReference>
<gene>
    <name evidence="5" type="ORF">FHR32_005975</name>
</gene>
<dbReference type="SMART" id="SM00342">
    <property type="entry name" value="HTH_ARAC"/>
    <property type="match status" value="1"/>
</dbReference>
<dbReference type="RefSeq" id="WP_184757642.1">
    <property type="nucleotide sequence ID" value="NZ_BAABEK010000037.1"/>
</dbReference>
<dbReference type="InterPro" id="IPR020449">
    <property type="entry name" value="Tscrpt_reg_AraC-type_HTH"/>
</dbReference>
<evidence type="ECO:0000256" key="2">
    <source>
        <dbReference type="ARBA" id="ARBA00023125"/>
    </source>
</evidence>
<dbReference type="InterPro" id="IPR009057">
    <property type="entry name" value="Homeodomain-like_sf"/>
</dbReference>
<evidence type="ECO:0000256" key="1">
    <source>
        <dbReference type="ARBA" id="ARBA00023015"/>
    </source>
</evidence>
<dbReference type="Proteomes" id="UP000534286">
    <property type="component" value="Unassembled WGS sequence"/>
</dbReference>
<evidence type="ECO:0000259" key="4">
    <source>
        <dbReference type="PROSITE" id="PS01124"/>
    </source>
</evidence>
<evidence type="ECO:0000256" key="3">
    <source>
        <dbReference type="ARBA" id="ARBA00023163"/>
    </source>
</evidence>
<dbReference type="GO" id="GO:0043565">
    <property type="term" value="F:sequence-specific DNA binding"/>
    <property type="evidence" value="ECO:0007669"/>
    <property type="project" value="InterPro"/>
</dbReference>
<keyword evidence="2 5" id="KW-0238">DNA-binding</keyword>
<organism evidence="5 6">
    <name type="scientific">Streptosporangium album</name>
    <dbReference type="NCBI Taxonomy" id="47479"/>
    <lineage>
        <taxon>Bacteria</taxon>
        <taxon>Bacillati</taxon>
        <taxon>Actinomycetota</taxon>
        <taxon>Actinomycetes</taxon>
        <taxon>Streptosporangiales</taxon>
        <taxon>Streptosporangiaceae</taxon>
        <taxon>Streptosporangium</taxon>
    </lineage>
</organism>
<sequence length="344" mass="38217">MIRLDELPVGERFDFWWEAVAQAVVSVDASSPEAGSFWAEMHVVDLGIAQLSRVRCTSFEAQRTRRRIRQSDPGLYQLSLTLQGRSGMQQQGREADLGPADLLLYDTSRPFRAWTMAGGAPGARAPHGHPGGHGHSGGLADGLILQFPREVLPVPSAEVERLLAVRLPGQEGVGALLSGLLLQLVRQRDPLTPQEAVRVSTVILDLLATLLTRDLGTRPTASPNDPRRLLLMRVQEFIERNLGDVDLSPSLIASCHHVSTRHLQRLFEEQGLSVACWIRQRRLERCRRDLADPAQYDLPVHTVAARWGFSSESHFNRVFRTAYGMPPATYRRSLRESADADTAC</sequence>
<dbReference type="Gene3D" id="1.10.10.60">
    <property type="entry name" value="Homeodomain-like"/>
    <property type="match status" value="1"/>
</dbReference>